<evidence type="ECO:0000313" key="1">
    <source>
        <dbReference type="EMBL" id="KAK8206612.1"/>
    </source>
</evidence>
<accession>A0ACC3SC28</accession>
<dbReference type="EMBL" id="JAMKPW020000022">
    <property type="protein sequence ID" value="KAK8206612.1"/>
    <property type="molecule type" value="Genomic_DNA"/>
</dbReference>
<keyword evidence="2" id="KW-1185">Reference proteome</keyword>
<sequence length="805" mass="89923">MQCPHSLRRHVRGSGILTLPLRQHALNHQHLRCYASSESPSTDAVPAKGPASNRLRKAASASSEPTLRRGVHRHSNVPEAPPKGDGGNQGLHYPALRARKGPMEVGAKKHVRKTGLNEAIVYDDLDATLEAHRNANRASVIRKLNMRAEDDVWRPDFIAARRPVKKKSQDHTEKDRTPPMMEGAKVSQTTGLPAQENDSKEAQQWRSKHEQGRAMAENRLRLLQAFGHSDEPEIPIEDAMGTLAQLSRTRGVLNQYKAERDNLRKQGLLQANPDLKGLGHIMEYEAFPVPPQLSEQVPVAGMPPWMFEHLENEPGPTTDPTKLLNWEIKAFAEWVKLQPAEVVGRNAVVNETLRFIHEALPGLDADVFGSQTTGLALPNSDIDIRIGKDLFPLAEDGKTSELAESATSLETTQADGGTTKAQEVAQRVYAAFASNPSYTSVELIEAPRNPLVNVTHVASGIEIQLNIGRHGASAEVAHSLITHYLSLYPTLRPLYLLIRTALDMRGLSNVFLGGFSSYSTLMMCAFSIAYHSSRREEWPVKPLATAEDDVAQDLLEFLHFFATLNPYTTGIALEPEPVIFRKRRFDPDDPAYASYKQRRGDLSEGTDGEQANKEDTAMAKGGRKEYDLSDILLARHIIGTKNSYMHHHLCMQDPGDPWNDLGKRNFGVKFVQASFFRMAKQLNMRLERAEQSEKDKQKQKRGPMTKVLKPGTMTGHKSRLKGKSMLRDVVGVCEKVYAEARMKLELYGEEILDQEREAGQAETEQEETEQKETEQKETEQKEVEQKETKAGQPSVPPWVADRNSS</sequence>
<protein>
    <submittedName>
        <fullName evidence="1">Uncharacterized protein</fullName>
    </submittedName>
</protein>
<proteinExistence type="predicted"/>
<name>A0ACC3SC28_9PEZI</name>
<evidence type="ECO:0000313" key="2">
    <source>
        <dbReference type="Proteomes" id="UP001320706"/>
    </source>
</evidence>
<comment type="caution">
    <text evidence="1">The sequence shown here is derived from an EMBL/GenBank/DDBJ whole genome shotgun (WGS) entry which is preliminary data.</text>
</comment>
<dbReference type="Proteomes" id="UP001320706">
    <property type="component" value="Unassembled WGS sequence"/>
</dbReference>
<reference evidence="1" key="1">
    <citation type="submission" date="2024-02" db="EMBL/GenBank/DDBJ databases">
        <title>Metagenome Assembled Genome of Zalaria obscura JY119.</title>
        <authorList>
            <person name="Vighnesh L."/>
            <person name="Jagadeeshwari U."/>
            <person name="Venkata Ramana C."/>
            <person name="Sasikala C."/>
        </authorList>
    </citation>
    <scope>NUCLEOTIDE SEQUENCE</scope>
    <source>
        <strain evidence="1">JY119</strain>
    </source>
</reference>
<organism evidence="1 2">
    <name type="scientific">Zalaria obscura</name>
    <dbReference type="NCBI Taxonomy" id="2024903"/>
    <lineage>
        <taxon>Eukaryota</taxon>
        <taxon>Fungi</taxon>
        <taxon>Dikarya</taxon>
        <taxon>Ascomycota</taxon>
        <taxon>Pezizomycotina</taxon>
        <taxon>Dothideomycetes</taxon>
        <taxon>Dothideomycetidae</taxon>
        <taxon>Dothideales</taxon>
        <taxon>Zalariaceae</taxon>
        <taxon>Zalaria</taxon>
    </lineage>
</organism>
<gene>
    <name evidence="1" type="ORF">M8818_004446</name>
</gene>